<keyword evidence="3 4" id="KW-0472">Membrane</keyword>
<feature type="transmembrane region" description="Helical" evidence="4">
    <location>
        <begin position="318"/>
        <end position="341"/>
    </location>
</feature>
<dbReference type="Proteomes" id="UP000237889">
    <property type="component" value="Chromosome"/>
</dbReference>
<gene>
    <name evidence="5" type="ORF">C6569_21520</name>
</gene>
<evidence type="ECO:0000256" key="2">
    <source>
        <dbReference type="ARBA" id="ARBA00022989"/>
    </source>
</evidence>
<feature type="transmembrane region" description="Helical" evidence="4">
    <location>
        <begin position="148"/>
        <end position="165"/>
    </location>
</feature>
<feature type="transmembrane region" description="Helical" evidence="4">
    <location>
        <begin position="21"/>
        <end position="41"/>
    </location>
</feature>
<proteinExistence type="predicted"/>
<sequence>MTGAVSRSQDSGIIMRASFPFIISALGLTQIISWGTIFYGISVLAKPMMAELGWSFTFIFAGFSLSLLVGGIVSKPVARLIQRRGGRFTLTLGSLVGGAGLLMLSQVNDPVVYIAAWIVLGLASRLTLYDAAFATLVEIYGMQARRPISVLTLFGGLASSIFWPICHYANEAIGWRGAWMVCALAVLVVCTPLHLMLPRFGVPIGGSDGNGAAGPDPEPLVPADRRSFAVLMLTIAMAANSFITTALSVHLIPAVVAMGMGAAMAVWISSLRGVFQTLGRLAEILWGRNLDPFLFANISTGVMVIAFVPLAVGGVGVPYFFAFNVLFGISVGLATIVKGAVPLVLFGKHGYAGVLASIATPGLIVTAAAPTAYAAVLDAFGPVFGFVLLFLVALISFSATVALAWKFRRGPV</sequence>
<dbReference type="PANTHER" id="PTHR11360:SF290">
    <property type="entry name" value="MONOCARBOXYLATE MFS PERMEASE"/>
    <property type="match status" value="1"/>
</dbReference>
<dbReference type="KEGG" id="phr:C6569_21520"/>
<reference evidence="5 6" key="1">
    <citation type="submission" date="2018-03" db="EMBL/GenBank/DDBJ databases">
        <title>Genome sequencing of Phreatobacter sp.</title>
        <authorList>
            <person name="Kim S.-J."/>
            <person name="Heo J."/>
            <person name="Kwon S.-W."/>
        </authorList>
    </citation>
    <scope>NUCLEOTIDE SEQUENCE [LARGE SCALE GENOMIC DNA]</scope>
    <source>
        <strain evidence="5 6">S-12</strain>
    </source>
</reference>
<feature type="transmembrane region" description="Helical" evidence="4">
    <location>
        <begin position="85"/>
        <end position="105"/>
    </location>
</feature>
<evidence type="ECO:0000256" key="3">
    <source>
        <dbReference type="ARBA" id="ARBA00023136"/>
    </source>
</evidence>
<accession>A0A2S0NH45</accession>
<dbReference type="GO" id="GO:0022857">
    <property type="term" value="F:transmembrane transporter activity"/>
    <property type="evidence" value="ECO:0007669"/>
    <property type="project" value="InterPro"/>
</dbReference>
<feature type="transmembrane region" description="Helical" evidence="4">
    <location>
        <begin position="53"/>
        <end position="73"/>
    </location>
</feature>
<dbReference type="EMBL" id="CP027668">
    <property type="protein sequence ID" value="AVO47417.1"/>
    <property type="molecule type" value="Genomic_DNA"/>
</dbReference>
<feature type="transmembrane region" description="Helical" evidence="4">
    <location>
        <begin position="251"/>
        <end position="271"/>
    </location>
</feature>
<dbReference type="InterPro" id="IPR050327">
    <property type="entry name" value="Proton-linked_MCT"/>
</dbReference>
<keyword evidence="1 4" id="KW-0812">Transmembrane</keyword>
<feature type="transmembrane region" description="Helical" evidence="4">
    <location>
        <begin position="292"/>
        <end position="312"/>
    </location>
</feature>
<feature type="transmembrane region" description="Helical" evidence="4">
    <location>
        <begin position="111"/>
        <end position="136"/>
    </location>
</feature>
<feature type="transmembrane region" description="Helical" evidence="4">
    <location>
        <begin position="228"/>
        <end position="245"/>
    </location>
</feature>
<dbReference type="PANTHER" id="PTHR11360">
    <property type="entry name" value="MONOCARBOXYLATE TRANSPORTER"/>
    <property type="match status" value="1"/>
</dbReference>
<dbReference type="Pfam" id="PF07690">
    <property type="entry name" value="MFS_1"/>
    <property type="match status" value="1"/>
</dbReference>
<feature type="transmembrane region" description="Helical" evidence="4">
    <location>
        <begin position="353"/>
        <end position="377"/>
    </location>
</feature>
<dbReference type="AlphaFoldDB" id="A0A2S0NH45"/>
<keyword evidence="2 4" id="KW-1133">Transmembrane helix</keyword>
<dbReference type="Gene3D" id="1.20.1250.20">
    <property type="entry name" value="MFS general substrate transporter like domains"/>
    <property type="match status" value="1"/>
</dbReference>
<protein>
    <submittedName>
        <fullName evidence="5">MFS transporter</fullName>
    </submittedName>
</protein>
<evidence type="ECO:0000256" key="4">
    <source>
        <dbReference type="SAM" id="Phobius"/>
    </source>
</evidence>
<evidence type="ECO:0000256" key="1">
    <source>
        <dbReference type="ARBA" id="ARBA00022692"/>
    </source>
</evidence>
<feature type="transmembrane region" description="Helical" evidence="4">
    <location>
        <begin position="383"/>
        <end position="405"/>
    </location>
</feature>
<dbReference type="SUPFAM" id="SSF103473">
    <property type="entry name" value="MFS general substrate transporter"/>
    <property type="match status" value="1"/>
</dbReference>
<evidence type="ECO:0000313" key="5">
    <source>
        <dbReference type="EMBL" id="AVO47417.1"/>
    </source>
</evidence>
<dbReference type="InterPro" id="IPR036259">
    <property type="entry name" value="MFS_trans_sf"/>
</dbReference>
<name>A0A2S0NH45_9HYPH</name>
<keyword evidence="6" id="KW-1185">Reference proteome</keyword>
<feature type="transmembrane region" description="Helical" evidence="4">
    <location>
        <begin position="177"/>
        <end position="197"/>
    </location>
</feature>
<dbReference type="InterPro" id="IPR011701">
    <property type="entry name" value="MFS"/>
</dbReference>
<evidence type="ECO:0000313" key="6">
    <source>
        <dbReference type="Proteomes" id="UP000237889"/>
    </source>
</evidence>
<organism evidence="5 6">
    <name type="scientific">Phreatobacter cathodiphilus</name>
    <dbReference type="NCBI Taxonomy" id="1868589"/>
    <lineage>
        <taxon>Bacteria</taxon>
        <taxon>Pseudomonadati</taxon>
        <taxon>Pseudomonadota</taxon>
        <taxon>Alphaproteobacteria</taxon>
        <taxon>Hyphomicrobiales</taxon>
        <taxon>Phreatobacteraceae</taxon>
        <taxon>Phreatobacter</taxon>
    </lineage>
</organism>